<proteinExistence type="inferred from homology"/>
<keyword evidence="3" id="KW-0378">Hydrolase</keyword>
<comment type="caution">
    <text evidence="7">The sequence shown here is derived from an EMBL/GenBank/DDBJ whole genome shotgun (WGS) entry which is preliminary data.</text>
</comment>
<dbReference type="Pfam" id="PF13365">
    <property type="entry name" value="Trypsin_2"/>
    <property type="match status" value="1"/>
</dbReference>
<dbReference type="PANTHER" id="PTHR45980:SF18">
    <property type="entry name" value="PROTEASE DO-LIKE 9"/>
    <property type="match status" value="1"/>
</dbReference>
<accession>A0ABN9QRA9</accession>
<dbReference type="Gene3D" id="2.30.42.10">
    <property type="match status" value="1"/>
</dbReference>
<dbReference type="SUPFAM" id="SSF50494">
    <property type="entry name" value="Trypsin-like serine proteases"/>
    <property type="match status" value="1"/>
</dbReference>
<dbReference type="InterPro" id="IPR041517">
    <property type="entry name" value="DEGP_PDZ"/>
</dbReference>
<evidence type="ECO:0000256" key="3">
    <source>
        <dbReference type="ARBA" id="ARBA00022801"/>
    </source>
</evidence>
<feature type="domain" description="Protease Do-like PDZ" evidence="6">
    <location>
        <begin position="413"/>
        <end position="568"/>
    </location>
</feature>
<dbReference type="InterPro" id="IPR043504">
    <property type="entry name" value="Peptidase_S1_PA_chymotrypsin"/>
</dbReference>
<evidence type="ECO:0000256" key="5">
    <source>
        <dbReference type="SAM" id="MobiDB-lite"/>
    </source>
</evidence>
<dbReference type="InterPro" id="IPR046449">
    <property type="entry name" value="DEGP_PDZ_sf"/>
</dbReference>
<organism evidence="7 8">
    <name type="scientific">Prorocentrum cordatum</name>
    <dbReference type="NCBI Taxonomy" id="2364126"/>
    <lineage>
        <taxon>Eukaryota</taxon>
        <taxon>Sar</taxon>
        <taxon>Alveolata</taxon>
        <taxon>Dinophyceae</taxon>
        <taxon>Prorocentrales</taxon>
        <taxon>Prorocentraceae</taxon>
        <taxon>Prorocentrum</taxon>
    </lineage>
</organism>
<dbReference type="InterPro" id="IPR036034">
    <property type="entry name" value="PDZ_sf"/>
</dbReference>
<evidence type="ECO:0000313" key="7">
    <source>
        <dbReference type="EMBL" id="CAK0808767.1"/>
    </source>
</evidence>
<evidence type="ECO:0000256" key="4">
    <source>
        <dbReference type="ARBA" id="ARBA00022825"/>
    </source>
</evidence>
<dbReference type="Pfam" id="PF17815">
    <property type="entry name" value="PDZ_3"/>
    <property type="match status" value="1"/>
</dbReference>
<protein>
    <recommendedName>
        <fullName evidence="6">Protease Do-like PDZ domain-containing protein</fullName>
    </recommendedName>
</protein>
<dbReference type="Gene3D" id="2.40.10.10">
    <property type="entry name" value="Trypsin-like serine proteases"/>
    <property type="match status" value="2"/>
</dbReference>
<dbReference type="PRINTS" id="PR00834">
    <property type="entry name" value="PROTEASES2C"/>
</dbReference>
<dbReference type="InterPro" id="IPR009003">
    <property type="entry name" value="Peptidase_S1_PA"/>
</dbReference>
<dbReference type="SUPFAM" id="SSF50156">
    <property type="entry name" value="PDZ domain-like"/>
    <property type="match status" value="1"/>
</dbReference>
<evidence type="ECO:0000256" key="2">
    <source>
        <dbReference type="ARBA" id="ARBA00022670"/>
    </source>
</evidence>
<reference evidence="7" key="1">
    <citation type="submission" date="2023-10" db="EMBL/GenBank/DDBJ databases">
        <authorList>
            <person name="Chen Y."/>
            <person name="Shah S."/>
            <person name="Dougan E. K."/>
            <person name="Thang M."/>
            <person name="Chan C."/>
        </authorList>
    </citation>
    <scope>NUCLEOTIDE SEQUENCE [LARGE SCALE GENOMIC DNA]</scope>
</reference>
<name>A0ABN9QRA9_9DINO</name>
<keyword evidence="4" id="KW-0720">Serine protease</keyword>
<dbReference type="Proteomes" id="UP001189429">
    <property type="component" value="Unassembled WGS sequence"/>
</dbReference>
<dbReference type="PANTHER" id="PTHR45980">
    <property type="match status" value="1"/>
</dbReference>
<dbReference type="Gene3D" id="3.20.190.20">
    <property type="match status" value="1"/>
</dbReference>
<evidence type="ECO:0000259" key="6">
    <source>
        <dbReference type="Pfam" id="PF17815"/>
    </source>
</evidence>
<keyword evidence="8" id="KW-1185">Reference proteome</keyword>
<keyword evidence="2" id="KW-0645">Protease</keyword>
<feature type="non-terminal residue" evidence="7">
    <location>
        <position position="1"/>
    </location>
</feature>
<sequence length="577" mass="63011">RYNPDREFVEFARDVDRLGEVAVLGKAPPDLGMRESAALSSLLPVLAARGWTVSGSPRDAAKDAGAAQRGEPPPEPPLALLASPQVWRAVCLLEVVSVQWIPLCPWARTQQSTSHGSGFIVAGRCIMTNAHVVANAIDIRVRPHGSAKRFAGRVRTFGPDVDLALVEIHPTVEDDFWALVAHVEPVELSDSLPSLQETVQALGFPTGGRTICVTEGVVSRIDSIDLTPPADTSLVIQIDAAINPGSSGGPVLNSRGLATGVAFCKDSRSSSDNIGYVIPSQVVRTFLARCEQEDGYTLSPSVPYRWHKLENQSLRAAHNVPEGVSGVLLTSVSPLVKSSLRCGDVLTKIDGRRIADDGQIVLRGSELIQHRYLIRNKRVGEPTVFTVFRDGAQVETPAVELVDLPPICPRWPEVDYFPEYLILGALALVPLAQGHHWYKECPSELKATIDRWRRRWPGERDGKDQLVLLVTVFAHELTFGYQRGWRVCESYNGEPVTSLRHLRSMWLATREKVNEARAATAAAEGGGQPTPPGIFVRIGLQSDDDVVLDAAAAMEAEEKVLKTHAIERRSYIKGDDD</sequence>
<dbReference type="EMBL" id="CAUYUJ010004253">
    <property type="protein sequence ID" value="CAK0808767.1"/>
    <property type="molecule type" value="Genomic_DNA"/>
</dbReference>
<gene>
    <name evidence="7" type="ORF">PCOR1329_LOCUS14260</name>
</gene>
<evidence type="ECO:0000256" key="1">
    <source>
        <dbReference type="ARBA" id="ARBA00010541"/>
    </source>
</evidence>
<comment type="similarity">
    <text evidence="1">Belongs to the peptidase S1C family.</text>
</comment>
<evidence type="ECO:0000313" key="8">
    <source>
        <dbReference type="Proteomes" id="UP001189429"/>
    </source>
</evidence>
<dbReference type="InterPro" id="IPR001940">
    <property type="entry name" value="Peptidase_S1C"/>
</dbReference>
<feature type="region of interest" description="Disordered" evidence="5">
    <location>
        <begin position="56"/>
        <end position="77"/>
    </location>
</feature>